<feature type="region of interest" description="Disordered" evidence="1">
    <location>
        <begin position="238"/>
        <end position="323"/>
    </location>
</feature>
<gene>
    <name evidence="2" type="ORF">P280DRAFT_512168</name>
</gene>
<proteinExistence type="predicted"/>
<evidence type="ECO:0000256" key="1">
    <source>
        <dbReference type="SAM" id="MobiDB-lite"/>
    </source>
</evidence>
<feature type="compositionally biased region" description="Basic residues" evidence="1">
    <location>
        <begin position="304"/>
        <end position="322"/>
    </location>
</feature>
<dbReference type="EMBL" id="MU006881">
    <property type="protein sequence ID" value="KAF2634061.1"/>
    <property type="molecule type" value="Genomic_DNA"/>
</dbReference>
<evidence type="ECO:0000313" key="2">
    <source>
        <dbReference type="EMBL" id="KAF2634061.1"/>
    </source>
</evidence>
<keyword evidence="3" id="KW-1185">Reference proteome</keyword>
<sequence>MQSIFSPDNLSARLPPADREALHQLLLLKLDKVPQTLMPKLTIEDIIDTTHDHYNAKYSYNNQDKVPDAVTLAGILGFRTENILYASLKTPLIECDAEALLSYFVSNYDKDMSFNTQFRETRLRLYICLTNHARAHLTAKTAKMDLLYLWSVLEAKKDPWRYDPKDPFRTRREFIAHLKKSSEQFVVYSSYQVKRIAPKFKQYVQDLKKQFESNLRPDEKEDDYNAMKMFFVIDDDKDAGKQQAQDPSALSHDFNEPRDDGPPAVNITLDDEVDPMYPEANIKPADSSDGDGEASEMDAAKPSVKSKSHKVRKNKSAKKKANAAKIKAINTHLSLEDMAGLPTPAFPPTPAYNQVKLDGTRLEPLRTTRPILNALMREPYPGYTCSKPAEHGAVTSTNKFIKHQEATDTSLDELVAKLQATDISLLDLTSDLVSLNLTNDDEGLVSDAMTID</sequence>
<dbReference type="OrthoDB" id="3799802at2759"/>
<reference evidence="2" key="1">
    <citation type="journal article" date="2020" name="Stud. Mycol.">
        <title>101 Dothideomycetes genomes: a test case for predicting lifestyles and emergence of pathogens.</title>
        <authorList>
            <person name="Haridas S."/>
            <person name="Albert R."/>
            <person name="Binder M."/>
            <person name="Bloem J."/>
            <person name="Labutti K."/>
            <person name="Salamov A."/>
            <person name="Andreopoulos B."/>
            <person name="Baker S."/>
            <person name="Barry K."/>
            <person name="Bills G."/>
            <person name="Bluhm B."/>
            <person name="Cannon C."/>
            <person name="Castanera R."/>
            <person name="Culley D."/>
            <person name="Daum C."/>
            <person name="Ezra D."/>
            <person name="Gonzalez J."/>
            <person name="Henrissat B."/>
            <person name="Kuo A."/>
            <person name="Liang C."/>
            <person name="Lipzen A."/>
            <person name="Lutzoni F."/>
            <person name="Magnuson J."/>
            <person name="Mondo S."/>
            <person name="Nolan M."/>
            <person name="Ohm R."/>
            <person name="Pangilinan J."/>
            <person name="Park H.-J."/>
            <person name="Ramirez L."/>
            <person name="Alfaro M."/>
            <person name="Sun H."/>
            <person name="Tritt A."/>
            <person name="Yoshinaga Y."/>
            <person name="Zwiers L.-H."/>
            <person name="Turgeon B."/>
            <person name="Goodwin S."/>
            <person name="Spatafora J."/>
            <person name="Crous P."/>
            <person name="Grigoriev I."/>
        </authorList>
    </citation>
    <scope>NUCLEOTIDE SEQUENCE</scope>
    <source>
        <strain evidence="2">CBS 473.64</strain>
    </source>
</reference>
<dbReference type="AlphaFoldDB" id="A0A6A6RI22"/>
<evidence type="ECO:0000313" key="3">
    <source>
        <dbReference type="Proteomes" id="UP000799753"/>
    </source>
</evidence>
<dbReference type="Proteomes" id="UP000799753">
    <property type="component" value="Unassembled WGS sequence"/>
</dbReference>
<name>A0A6A6RI22_9PLEO</name>
<organism evidence="2 3">
    <name type="scientific">Massarina eburnea CBS 473.64</name>
    <dbReference type="NCBI Taxonomy" id="1395130"/>
    <lineage>
        <taxon>Eukaryota</taxon>
        <taxon>Fungi</taxon>
        <taxon>Dikarya</taxon>
        <taxon>Ascomycota</taxon>
        <taxon>Pezizomycotina</taxon>
        <taxon>Dothideomycetes</taxon>
        <taxon>Pleosporomycetidae</taxon>
        <taxon>Pleosporales</taxon>
        <taxon>Massarineae</taxon>
        <taxon>Massarinaceae</taxon>
        <taxon>Massarina</taxon>
    </lineage>
</organism>
<accession>A0A6A6RI22</accession>
<protein>
    <submittedName>
        <fullName evidence="2">Uncharacterized protein</fullName>
    </submittedName>
</protein>